<sequence length="206" mass="22291">MKSLKKMWIISIVLGFIFSSLLYLALNQSSDPSVPKQVPATDEETSEVNNQGREQVQTETANNGIETTEEINEEETNTKPALTIEKGKRAIAIPVTGVQSVSRFIQPGDFVDVVAVVPAVKGTDPNAQILLQKLKVLAVGSSTGTENNEASSSLITLEVLPEEGAALAYTVDQGFYTLMLRDPEDKGDSPHIHVTMEKLNKGVIPK</sequence>
<feature type="compositionally biased region" description="Polar residues" evidence="1">
    <location>
        <begin position="47"/>
        <end position="57"/>
    </location>
</feature>
<evidence type="ECO:0000256" key="1">
    <source>
        <dbReference type="SAM" id="MobiDB-lite"/>
    </source>
</evidence>
<dbReference type="InterPro" id="IPR017592">
    <property type="entry name" value="Pilus_assmbl_Flp-typ_CpaB"/>
</dbReference>
<gene>
    <name evidence="4" type="ORF">GCM10008986_01260</name>
</gene>
<comment type="caution">
    <text evidence="4">The sequence shown here is derived from an EMBL/GenBank/DDBJ whole genome shotgun (WGS) entry which is preliminary data.</text>
</comment>
<feature type="region of interest" description="Disordered" evidence="1">
    <location>
        <begin position="33"/>
        <end position="80"/>
    </location>
</feature>
<organism evidence="4 5">
    <name type="scientific">Salinibacillus aidingensis</name>
    <dbReference type="NCBI Taxonomy" id="237684"/>
    <lineage>
        <taxon>Bacteria</taxon>
        <taxon>Bacillati</taxon>
        <taxon>Bacillota</taxon>
        <taxon>Bacilli</taxon>
        <taxon>Bacillales</taxon>
        <taxon>Bacillaceae</taxon>
        <taxon>Salinibacillus</taxon>
    </lineage>
</organism>
<accession>A0ABN1AN43</accession>
<dbReference type="Proteomes" id="UP001500880">
    <property type="component" value="Unassembled WGS sequence"/>
</dbReference>
<keyword evidence="2" id="KW-1133">Transmembrane helix</keyword>
<evidence type="ECO:0000259" key="3">
    <source>
        <dbReference type="Pfam" id="PF16976"/>
    </source>
</evidence>
<evidence type="ECO:0000256" key="2">
    <source>
        <dbReference type="SAM" id="Phobius"/>
    </source>
</evidence>
<protein>
    <recommendedName>
        <fullName evidence="3">Flp pilus assembly protein RcpC/CpaB domain-containing protein</fullName>
    </recommendedName>
</protein>
<evidence type="ECO:0000313" key="5">
    <source>
        <dbReference type="Proteomes" id="UP001500880"/>
    </source>
</evidence>
<name>A0ABN1AN43_9BACI</name>
<proteinExistence type="predicted"/>
<dbReference type="InterPro" id="IPR031571">
    <property type="entry name" value="RcpC_dom"/>
</dbReference>
<dbReference type="EMBL" id="BAAADO010000001">
    <property type="protein sequence ID" value="GAA0480472.1"/>
    <property type="molecule type" value="Genomic_DNA"/>
</dbReference>
<keyword evidence="2" id="KW-0812">Transmembrane</keyword>
<evidence type="ECO:0000313" key="4">
    <source>
        <dbReference type="EMBL" id="GAA0480472.1"/>
    </source>
</evidence>
<reference evidence="4 5" key="1">
    <citation type="journal article" date="2019" name="Int. J. Syst. Evol. Microbiol.">
        <title>The Global Catalogue of Microorganisms (GCM) 10K type strain sequencing project: providing services to taxonomists for standard genome sequencing and annotation.</title>
        <authorList>
            <consortium name="The Broad Institute Genomics Platform"/>
            <consortium name="The Broad Institute Genome Sequencing Center for Infectious Disease"/>
            <person name="Wu L."/>
            <person name="Ma J."/>
        </authorList>
    </citation>
    <scope>NUCLEOTIDE SEQUENCE [LARGE SCALE GENOMIC DNA]</scope>
    <source>
        <strain evidence="4 5">JCM 12389</strain>
    </source>
</reference>
<keyword evidence="2" id="KW-0472">Membrane</keyword>
<dbReference type="Pfam" id="PF16976">
    <property type="entry name" value="RcpC"/>
    <property type="match status" value="1"/>
</dbReference>
<feature type="domain" description="Flp pilus assembly protein RcpC/CpaB" evidence="3">
    <location>
        <begin position="83"/>
        <end position="181"/>
    </location>
</feature>
<feature type="transmembrane region" description="Helical" evidence="2">
    <location>
        <begin position="7"/>
        <end position="26"/>
    </location>
</feature>
<keyword evidence="5" id="KW-1185">Reference proteome</keyword>
<dbReference type="NCBIfam" id="TIGR03177">
    <property type="entry name" value="pilus_cpaB"/>
    <property type="match status" value="1"/>
</dbReference>